<gene>
    <name evidence="1" type="ORF">SAMN02910354_00019</name>
</gene>
<reference evidence="1 2" key="1">
    <citation type="submission" date="2016-10" db="EMBL/GenBank/DDBJ databases">
        <authorList>
            <person name="Varghese N."/>
            <person name="Submissions S."/>
        </authorList>
    </citation>
    <scope>NUCLEOTIDE SEQUENCE [LARGE SCALE GENOMIC DNA]</scope>
    <source>
        <strain evidence="1 2">DSM 22022</strain>
    </source>
</reference>
<evidence type="ECO:0008006" key="3">
    <source>
        <dbReference type="Google" id="ProtNLM"/>
    </source>
</evidence>
<evidence type="ECO:0000313" key="2">
    <source>
        <dbReference type="Proteomes" id="UP000199588"/>
    </source>
</evidence>
<sequence length="108" mass="12881">MRMIFYFDKFSDLKMAKQDADYITLDLFANVPKIGRPKTNPLSREQQIRINKRNQLKRDKSSGLKRVELKLHTDLVRQLEDLASQQQISRAEVIEKILQNYFNIQENR</sequence>
<dbReference type="CDD" id="cd21631">
    <property type="entry name" value="RHH_CopG_NikR-like"/>
    <property type="match status" value="1"/>
</dbReference>
<accession>A0A1G5AA78</accession>
<dbReference type="Proteomes" id="UP000199588">
    <property type="component" value="Unassembled WGS sequence"/>
</dbReference>
<dbReference type="NCBIfam" id="NF008671">
    <property type="entry name" value="PRK11675.1"/>
    <property type="match status" value="1"/>
</dbReference>
<keyword evidence="2" id="KW-1185">Reference proteome</keyword>
<dbReference type="EMBL" id="FMUQ01000002">
    <property type="protein sequence ID" value="SCX74789.1"/>
    <property type="molecule type" value="Genomic_DNA"/>
</dbReference>
<proteinExistence type="predicted"/>
<organism evidence="1 2">
    <name type="scientific">Basfia succiniciproducens</name>
    <dbReference type="NCBI Taxonomy" id="653940"/>
    <lineage>
        <taxon>Bacteria</taxon>
        <taxon>Pseudomonadati</taxon>
        <taxon>Pseudomonadota</taxon>
        <taxon>Gammaproteobacteria</taxon>
        <taxon>Pasteurellales</taxon>
        <taxon>Pasteurellaceae</taxon>
        <taxon>Basfia</taxon>
    </lineage>
</organism>
<comment type="caution">
    <text evidence="1">The sequence shown here is derived from an EMBL/GenBank/DDBJ whole genome shotgun (WGS) entry which is preliminary data.</text>
</comment>
<evidence type="ECO:0000313" key="1">
    <source>
        <dbReference type="EMBL" id="SCX74789.1"/>
    </source>
</evidence>
<protein>
    <recommendedName>
        <fullName evidence="3">Ribbon-helix-helix protein CopG domain-containing protein</fullName>
    </recommendedName>
</protein>
<name>A0A1G5AA78_9PAST</name>